<sequence length="101" mass="11054">MCLCAFVSVCCHLCVYVCVCLSQVISQGYPLSLSFTAPSLQPTISSKHLQPTAHLQIPSPHVASFYSREDGACPSHQSIALFIFMYRRGAKKGPLTVCFID</sequence>
<keyword evidence="1" id="KW-0732">Signal</keyword>
<evidence type="ECO:0008006" key="4">
    <source>
        <dbReference type="Google" id="ProtNLM"/>
    </source>
</evidence>
<feature type="chain" id="PRO_5032523197" description="Secreted protein" evidence="1">
    <location>
        <begin position="23"/>
        <end position="101"/>
    </location>
</feature>
<evidence type="ECO:0000313" key="2">
    <source>
        <dbReference type="EMBL" id="KAF6724793.1"/>
    </source>
</evidence>
<proteinExistence type="predicted"/>
<comment type="caution">
    <text evidence="2">The sequence shown here is derived from an EMBL/GenBank/DDBJ whole genome shotgun (WGS) entry which is preliminary data.</text>
</comment>
<dbReference type="Proteomes" id="UP000646548">
    <property type="component" value="Unassembled WGS sequence"/>
</dbReference>
<accession>A0A834CBT6</accession>
<evidence type="ECO:0000313" key="3">
    <source>
        <dbReference type="Proteomes" id="UP000646548"/>
    </source>
</evidence>
<organism evidence="2 3">
    <name type="scientific">Oryzias melastigma</name>
    <name type="common">Marine medaka</name>
    <dbReference type="NCBI Taxonomy" id="30732"/>
    <lineage>
        <taxon>Eukaryota</taxon>
        <taxon>Metazoa</taxon>
        <taxon>Chordata</taxon>
        <taxon>Craniata</taxon>
        <taxon>Vertebrata</taxon>
        <taxon>Euteleostomi</taxon>
        <taxon>Actinopterygii</taxon>
        <taxon>Neopterygii</taxon>
        <taxon>Teleostei</taxon>
        <taxon>Neoteleostei</taxon>
        <taxon>Acanthomorphata</taxon>
        <taxon>Ovalentaria</taxon>
        <taxon>Atherinomorphae</taxon>
        <taxon>Beloniformes</taxon>
        <taxon>Adrianichthyidae</taxon>
        <taxon>Oryziinae</taxon>
        <taxon>Oryzias</taxon>
    </lineage>
</organism>
<evidence type="ECO:0000256" key="1">
    <source>
        <dbReference type="SAM" id="SignalP"/>
    </source>
</evidence>
<dbReference type="EMBL" id="WKFB01000384">
    <property type="protein sequence ID" value="KAF6724793.1"/>
    <property type="molecule type" value="Genomic_DNA"/>
</dbReference>
<dbReference type="AlphaFoldDB" id="A0A834CBT6"/>
<protein>
    <recommendedName>
        <fullName evidence="4">Secreted protein</fullName>
    </recommendedName>
</protein>
<name>A0A834CBT6_ORYME</name>
<reference evidence="2" key="1">
    <citation type="journal article" name="BMC Genomics">
        <title>Long-read sequencing and de novo genome assembly of marine medaka (Oryzias melastigma).</title>
        <authorList>
            <person name="Liang P."/>
            <person name="Saqib H.S.A."/>
            <person name="Ni X."/>
            <person name="Shen Y."/>
        </authorList>
    </citation>
    <scope>NUCLEOTIDE SEQUENCE</scope>
    <source>
        <strain evidence="2">Bigg-433</strain>
    </source>
</reference>
<feature type="signal peptide" evidence="1">
    <location>
        <begin position="1"/>
        <end position="22"/>
    </location>
</feature>
<gene>
    <name evidence="2" type="ORF">FQA47_009773</name>
</gene>